<gene>
    <name evidence="3" type="ORF">FHS23_000313</name>
</gene>
<dbReference type="SUPFAM" id="SSF53474">
    <property type="entry name" value="alpha/beta-Hydrolases"/>
    <property type="match status" value="1"/>
</dbReference>
<organism evidence="3 4">
    <name type="scientific">Prauserella isguenensis</name>
    <dbReference type="NCBI Taxonomy" id="1470180"/>
    <lineage>
        <taxon>Bacteria</taxon>
        <taxon>Bacillati</taxon>
        <taxon>Actinomycetota</taxon>
        <taxon>Actinomycetes</taxon>
        <taxon>Pseudonocardiales</taxon>
        <taxon>Pseudonocardiaceae</taxon>
        <taxon>Prauserella</taxon>
    </lineage>
</organism>
<dbReference type="InterPro" id="IPR050266">
    <property type="entry name" value="AB_hydrolase_sf"/>
</dbReference>
<reference evidence="3 4" key="1">
    <citation type="submission" date="2020-08" db="EMBL/GenBank/DDBJ databases">
        <title>Genomic Encyclopedia of Type Strains, Phase III (KMG-III): the genomes of soil and plant-associated and newly described type strains.</title>
        <authorList>
            <person name="Whitman W."/>
        </authorList>
    </citation>
    <scope>NUCLEOTIDE SEQUENCE [LARGE SCALE GENOMIC DNA]</scope>
    <source>
        <strain evidence="3 4">CECT 8577</strain>
    </source>
</reference>
<dbReference type="EMBL" id="JACHWU010000001">
    <property type="protein sequence ID" value="MBB3049318.1"/>
    <property type="molecule type" value="Genomic_DNA"/>
</dbReference>
<dbReference type="Pfam" id="PF12697">
    <property type="entry name" value="Abhydrolase_6"/>
    <property type="match status" value="1"/>
</dbReference>
<dbReference type="Gene3D" id="3.40.50.1820">
    <property type="entry name" value="alpha/beta hydrolase"/>
    <property type="match status" value="1"/>
</dbReference>
<dbReference type="RefSeq" id="WP_183646554.1">
    <property type="nucleotide sequence ID" value="NZ_JACHWU010000001.1"/>
</dbReference>
<dbReference type="GO" id="GO:0016020">
    <property type="term" value="C:membrane"/>
    <property type="evidence" value="ECO:0007669"/>
    <property type="project" value="TreeGrafter"/>
</dbReference>
<comment type="caution">
    <text evidence="3">The sequence shown here is derived from an EMBL/GenBank/DDBJ whole genome shotgun (WGS) entry which is preliminary data.</text>
</comment>
<keyword evidence="4" id="KW-1185">Reference proteome</keyword>
<dbReference type="PANTHER" id="PTHR43798:SF31">
    <property type="entry name" value="AB HYDROLASE SUPERFAMILY PROTEIN YCLE"/>
    <property type="match status" value="1"/>
</dbReference>
<dbReference type="PRINTS" id="PR00111">
    <property type="entry name" value="ABHYDROLASE"/>
</dbReference>
<evidence type="ECO:0000313" key="4">
    <source>
        <dbReference type="Proteomes" id="UP000550714"/>
    </source>
</evidence>
<proteinExistence type="predicted"/>
<dbReference type="GO" id="GO:0016787">
    <property type="term" value="F:hydrolase activity"/>
    <property type="evidence" value="ECO:0007669"/>
    <property type="project" value="UniProtKB-KW"/>
</dbReference>
<name>A0A839RUE4_9PSEU</name>
<dbReference type="Proteomes" id="UP000550714">
    <property type="component" value="Unassembled WGS sequence"/>
</dbReference>
<feature type="domain" description="AB hydrolase-1" evidence="2">
    <location>
        <begin position="37"/>
        <end position="267"/>
    </location>
</feature>
<dbReference type="AlphaFoldDB" id="A0A839RUE4"/>
<evidence type="ECO:0000313" key="3">
    <source>
        <dbReference type="EMBL" id="MBB3049318.1"/>
    </source>
</evidence>
<dbReference type="InterPro" id="IPR029058">
    <property type="entry name" value="AB_hydrolase_fold"/>
</dbReference>
<keyword evidence="1" id="KW-0378">Hydrolase</keyword>
<evidence type="ECO:0000259" key="2">
    <source>
        <dbReference type="Pfam" id="PF12697"/>
    </source>
</evidence>
<protein>
    <submittedName>
        <fullName evidence="3">Pimeloyl-ACP methyl ester carboxylesterase</fullName>
    </submittedName>
</protein>
<dbReference type="PRINTS" id="PR00412">
    <property type="entry name" value="EPOXHYDRLASE"/>
</dbReference>
<sequence length="284" mass="29653">MRTEVTGADGVRIGAIVEDATGAARADGDGGGTPPVIVFVHGWAQSGDAWRMQLSDPRLAAEFRMVAMDLRGHGHSDVPDDGYDDPRVWADDLAAVLDLAGRPAVVVGWSYGGLVVTDYLRVHGTVGLAGVVYAGAITELGRDHPGGAVGPAMRGALPDALSADDEVARPAIRRLCGGMTAGSGGEELVDGILAVPPHVRAGLFRRDIGSAEVLEALDVPALVLHGERDAVVDITAAEYAAGKIPGARRRWVPGVGHLPFAEDAQTFGEELAAFSRDAYRKVNR</sequence>
<dbReference type="PANTHER" id="PTHR43798">
    <property type="entry name" value="MONOACYLGLYCEROL LIPASE"/>
    <property type="match status" value="1"/>
</dbReference>
<dbReference type="InterPro" id="IPR000639">
    <property type="entry name" value="Epox_hydrolase-like"/>
</dbReference>
<evidence type="ECO:0000256" key="1">
    <source>
        <dbReference type="ARBA" id="ARBA00022801"/>
    </source>
</evidence>
<accession>A0A839RUE4</accession>
<dbReference type="InterPro" id="IPR000073">
    <property type="entry name" value="AB_hydrolase_1"/>
</dbReference>